<feature type="domain" description="BRCT" evidence="10">
    <location>
        <begin position="127"/>
        <end position="184"/>
    </location>
</feature>
<dbReference type="InterPro" id="IPR008984">
    <property type="entry name" value="SMAD_FHA_dom_sf"/>
</dbReference>
<gene>
    <name evidence="11" type="primary">NBN</name>
</gene>
<comment type="subcellular location">
    <subcellularLocation>
        <location evidence="2">Chromosome</location>
    </subcellularLocation>
    <subcellularLocation>
        <location evidence="1">Nucleus</location>
    </subcellularLocation>
</comment>
<evidence type="ECO:0000313" key="11">
    <source>
        <dbReference type="Ensembl" id="ENSGEVP00005001938.1"/>
    </source>
</evidence>
<protein>
    <submittedName>
        <fullName evidence="11">Nibrin</fullName>
    </submittedName>
</protein>
<proteinExistence type="inferred from homology"/>
<dbReference type="InterPro" id="IPR000253">
    <property type="entry name" value="FHA_dom"/>
</dbReference>
<comment type="similarity">
    <text evidence="8">Belongs to the Nibrin family.</text>
</comment>
<evidence type="ECO:0000256" key="1">
    <source>
        <dbReference type="ARBA" id="ARBA00004123"/>
    </source>
</evidence>
<evidence type="ECO:0000256" key="2">
    <source>
        <dbReference type="ARBA" id="ARBA00004286"/>
    </source>
</evidence>
<evidence type="ECO:0000256" key="7">
    <source>
        <dbReference type="ARBA" id="ARBA00023306"/>
    </source>
</evidence>
<dbReference type="InterPro" id="IPR036420">
    <property type="entry name" value="BRCT_dom_sf"/>
</dbReference>
<keyword evidence="6" id="KW-0539">Nucleus</keyword>
<evidence type="ECO:0000256" key="5">
    <source>
        <dbReference type="ARBA" id="ARBA00023204"/>
    </source>
</evidence>
<sequence>MWKLVSAAGPAPAPGEPYRLLVGTEYVVGRKNCAILIQDDQSISRSHAVLTVTHPETNLSQALSVPELIIQDTSKYGTFVNGEKVLNGTSRTLKSGDRVNFGVFESKFRVEYEPLIVCSSCLEASGKTALNQAILQLGGLVVNDWSEECTHLVMLSVKVTVKTICALICNRPIIKPEYFVECIRAIQSKQQFPKLESFYPPVDEPAIGPEKLDLSMRHERKIIFRGKTFLFLNAKQKWSAVLLAAIRGCWTQQSPTCTQKTCRGKGKGAKEFLATAVPSMP</sequence>
<evidence type="ECO:0000256" key="4">
    <source>
        <dbReference type="ARBA" id="ARBA00022763"/>
    </source>
</evidence>
<dbReference type="Pfam" id="PF00533">
    <property type="entry name" value="BRCT"/>
    <property type="match status" value="1"/>
</dbReference>
<dbReference type="Gene3D" id="2.60.200.20">
    <property type="match status" value="1"/>
</dbReference>
<dbReference type="PANTHER" id="PTHR12162">
    <property type="entry name" value="NIBRIN-RELATED"/>
    <property type="match status" value="1"/>
</dbReference>
<reference evidence="11" key="1">
    <citation type="submission" date="2019-06" db="EMBL/GenBank/DDBJ databases">
        <title>G10K-VGP Goodes thornscrub tortoise genome, primary haplotype.</title>
        <authorList>
            <person name="Murphy B."/>
            <person name="Edwards T."/>
            <person name="Rhie A."/>
            <person name="Koren S."/>
            <person name="Phillippy A."/>
            <person name="Fedrigo O."/>
            <person name="Haase B."/>
            <person name="Mountcastle J."/>
            <person name="Lewin H."/>
            <person name="Damas J."/>
            <person name="Howe K."/>
            <person name="Formenti G."/>
            <person name="Myers G."/>
            <person name="Durbin R."/>
            <person name="Jarvis E.D."/>
        </authorList>
    </citation>
    <scope>NUCLEOTIDE SEQUENCE [LARGE SCALE GENOMIC DNA]</scope>
</reference>
<reference evidence="11" key="2">
    <citation type="submission" date="2025-08" db="UniProtKB">
        <authorList>
            <consortium name="Ensembl"/>
        </authorList>
    </citation>
    <scope>IDENTIFICATION</scope>
</reference>
<keyword evidence="7" id="KW-0131">Cell cycle</keyword>
<evidence type="ECO:0000259" key="10">
    <source>
        <dbReference type="PROSITE" id="PS50172"/>
    </source>
</evidence>
<dbReference type="GO" id="GO:0000724">
    <property type="term" value="P:double-strand break repair via homologous recombination"/>
    <property type="evidence" value="ECO:0007669"/>
    <property type="project" value="TreeGrafter"/>
</dbReference>
<keyword evidence="5" id="KW-0234">DNA repair</keyword>
<dbReference type="FunFam" id="3.40.50.10190:FF:000024">
    <property type="entry name" value="Nibrin"/>
    <property type="match status" value="1"/>
</dbReference>
<dbReference type="GO" id="GO:0003684">
    <property type="term" value="F:damaged DNA binding"/>
    <property type="evidence" value="ECO:0007669"/>
    <property type="project" value="TreeGrafter"/>
</dbReference>
<dbReference type="InterPro" id="IPR040227">
    <property type="entry name" value="Nibrin-rel"/>
</dbReference>
<keyword evidence="12" id="KW-1185">Reference proteome</keyword>
<dbReference type="AlphaFoldDB" id="A0A8C4VLH6"/>
<dbReference type="InterPro" id="IPR001357">
    <property type="entry name" value="BRCT_dom"/>
</dbReference>
<accession>A0A8C4VLH6</accession>
<dbReference type="PROSITE" id="PS50172">
    <property type="entry name" value="BRCT"/>
    <property type="match status" value="1"/>
</dbReference>
<dbReference type="CDD" id="cd17741">
    <property type="entry name" value="BRCT_nibrin"/>
    <property type="match status" value="1"/>
</dbReference>
<feature type="domain" description="FHA" evidence="9">
    <location>
        <begin position="26"/>
        <end position="85"/>
    </location>
</feature>
<dbReference type="GO" id="GO:0030870">
    <property type="term" value="C:Mre11 complex"/>
    <property type="evidence" value="ECO:0007669"/>
    <property type="project" value="InterPro"/>
</dbReference>
<dbReference type="GO" id="GO:0005694">
    <property type="term" value="C:chromosome"/>
    <property type="evidence" value="ECO:0007669"/>
    <property type="project" value="UniProtKB-SubCell"/>
</dbReference>
<keyword evidence="4" id="KW-0227">DNA damage</keyword>
<dbReference type="SUPFAM" id="SSF52113">
    <property type="entry name" value="BRCT domain"/>
    <property type="match status" value="1"/>
</dbReference>
<evidence type="ECO:0000259" key="9">
    <source>
        <dbReference type="PROSITE" id="PS50006"/>
    </source>
</evidence>
<evidence type="ECO:0000256" key="8">
    <source>
        <dbReference type="ARBA" id="ARBA00044757"/>
    </source>
</evidence>
<dbReference type="PROSITE" id="PS50006">
    <property type="entry name" value="FHA_DOMAIN"/>
    <property type="match status" value="1"/>
</dbReference>
<dbReference type="CDD" id="cd22667">
    <property type="entry name" value="FHA_NBN"/>
    <property type="match status" value="1"/>
</dbReference>
<dbReference type="Pfam" id="PF00498">
    <property type="entry name" value="FHA"/>
    <property type="match status" value="1"/>
</dbReference>
<dbReference type="Proteomes" id="UP000694390">
    <property type="component" value="Chromosome 2"/>
</dbReference>
<dbReference type="GO" id="GO:0007095">
    <property type="term" value="P:mitotic G2 DNA damage checkpoint signaling"/>
    <property type="evidence" value="ECO:0007669"/>
    <property type="project" value="InterPro"/>
</dbReference>
<dbReference type="GeneTree" id="ENSGT00390000000521"/>
<dbReference type="PANTHER" id="PTHR12162:SF0">
    <property type="entry name" value="NIBRIN"/>
    <property type="match status" value="1"/>
</dbReference>
<dbReference type="Ensembl" id="ENSGEVT00005002039.1">
    <property type="protein sequence ID" value="ENSGEVP00005001938.1"/>
    <property type="gene ID" value="ENSGEVG00005001451.1"/>
</dbReference>
<dbReference type="SUPFAM" id="SSF49879">
    <property type="entry name" value="SMAD/FHA domain"/>
    <property type="match status" value="1"/>
</dbReference>
<dbReference type="FunFam" id="2.60.200.20:FF:000017">
    <property type="entry name" value="Nibrin"/>
    <property type="match status" value="1"/>
</dbReference>
<name>A0A8C4VLH6_9SAUR</name>
<dbReference type="SMART" id="SM00292">
    <property type="entry name" value="BRCT"/>
    <property type="match status" value="1"/>
</dbReference>
<evidence type="ECO:0000256" key="3">
    <source>
        <dbReference type="ARBA" id="ARBA00022454"/>
    </source>
</evidence>
<keyword evidence="3" id="KW-0158">Chromosome</keyword>
<organism evidence="11 12">
    <name type="scientific">Gopherus evgoodei</name>
    <name type="common">Goodes thornscrub tortoise</name>
    <dbReference type="NCBI Taxonomy" id="1825980"/>
    <lineage>
        <taxon>Eukaryota</taxon>
        <taxon>Metazoa</taxon>
        <taxon>Chordata</taxon>
        <taxon>Craniata</taxon>
        <taxon>Vertebrata</taxon>
        <taxon>Euteleostomi</taxon>
        <taxon>Archelosauria</taxon>
        <taxon>Testudinata</taxon>
        <taxon>Testudines</taxon>
        <taxon>Cryptodira</taxon>
        <taxon>Durocryptodira</taxon>
        <taxon>Testudinoidea</taxon>
        <taxon>Testudinidae</taxon>
        <taxon>Gopherus</taxon>
    </lineage>
</organism>
<dbReference type="SMART" id="SM00240">
    <property type="entry name" value="FHA"/>
    <property type="match status" value="1"/>
</dbReference>
<dbReference type="Gene3D" id="3.40.50.10190">
    <property type="entry name" value="BRCT domain"/>
    <property type="match status" value="1"/>
</dbReference>
<evidence type="ECO:0000313" key="12">
    <source>
        <dbReference type="Proteomes" id="UP000694390"/>
    </source>
</evidence>
<reference evidence="11" key="3">
    <citation type="submission" date="2025-09" db="UniProtKB">
        <authorList>
            <consortium name="Ensembl"/>
        </authorList>
    </citation>
    <scope>IDENTIFICATION</scope>
</reference>
<evidence type="ECO:0000256" key="6">
    <source>
        <dbReference type="ARBA" id="ARBA00023242"/>
    </source>
</evidence>
<dbReference type="OrthoDB" id="552194at2759"/>